<dbReference type="InterPro" id="IPR058163">
    <property type="entry name" value="LysR-type_TF_proteobact-type"/>
</dbReference>
<dbReference type="NCBIfam" id="NF008352">
    <property type="entry name" value="PRK11139.1"/>
    <property type="match status" value="1"/>
</dbReference>
<name>A0A2S4M690_9BURK</name>
<dbReference type="Gene3D" id="1.10.10.10">
    <property type="entry name" value="Winged helix-like DNA-binding domain superfamily/Winged helix DNA-binding domain"/>
    <property type="match status" value="1"/>
</dbReference>
<evidence type="ECO:0000256" key="2">
    <source>
        <dbReference type="ARBA" id="ARBA00023015"/>
    </source>
</evidence>
<dbReference type="RefSeq" id="WP_103705549.1">
    <property type="nucleotide sequence ID" value="NZ_PQGA01000009.1"/>
</dbReference>
<protein>
    <submittedName>
        <fullName evidence="6">LysR family transcriptional regulator</fullName>
    </submittedName>
</protein>
<dbReference type="PROSITE" id="PS50931">
    <property type="entry name" value="HTH_LYSR"/>
    <property type="match status" value="1"/>
</dbReference>
<reference evidence="6 7" key="1">
    <citation type="submission" date="2018-01" db="EMBL/GenBank/DDBJ databases">
        <title>Genomic Encyclopedia of Type Strains, Phase III (KMG-III): the genomes of soil and plant-associated and newly described type strains.</title>
        <authorList>
            <person name="Whitman W."/>
        </authorList>
    </citation>
    <scope>NUCLEOTIDE SEQUENCE [LARGE SCALE GENOMIC DNA]</scope>
    <source>
        <strain evidence="6 7">JCM 18070</strain>
    </source>
</reference>
<dbReference type="InterPro" id="IPR005119">
    <property type="entry name" value="LysR_subst-bd"/>
</dbReference>
<dbReference type="Gene3D" id="3.40.190.10">
    <property type="entry name" value="Periplasmic binding protein-like II"/>
    <property type="match status" value="2"/>
</dbReference>
<keyword evidence="3" id="KW-0238">DNA-binding</keyword>
<dbReference type="Proteomes" id="UP000237381">
    <property type="component" value="Unassembled WGS sequence"/>
</dbReference>
<dbReference type="PRINTS" id="PR00039">
    <property type="entry name" value="HTHLYSR"/>
</dbReference>
<comment type="similarity">
    <text evidence="1">Belongs to the LysR transcriptional regulatory family.</text>
</comment>
<proteinExistence type="inferred from homology"/>
<keyword evidence="2" id="KW-0805">Transcription regulation</keyword>
<evidence type="ECO:0000256" key="1">
    <source>
        <dbReference type="ARBA" id="ARBA00009437"/>
    </source>
</evidence>
<dbReference type="PANTHER" id="PTHR30537:SF74">
    <property type="entry name" value="HTH-TYPE TRANSCRIPTIONAL REGULATOR TRPI"/>
    <property type="match status" value="1"/>
</dbReference>
<dbReference type="Pfam" id="PF03466">
    <property type="entry name" value="LysR_substrate"/>
    <property type="match status" value="1"/>
</dbReference>
<dbReference type="FunFam" id="1.10.10.10:FF:000001">
    <property type="entry name" value="LysR family transcriptional regulator"/>
    <property type="match status" value="1"/>
</dbReference>
<dbReference type="SUPFAM" id="SSF53850">
    <property type="entry name" value="Periplasmic binding protein-like II"/>
    <property type="match status" value="1"/>
</dbReference>
<dbReference type="GO" id="GO:0043565">
    <property type="term" value="F:sequence-specific DNA binding"/>
    <property type="evidence" value="ECO:0007669"/>
    <property type="project" value="TreeGrafter"/>
</dbReference>
<sequence>MFDRLPPLQTLRAFEATGRHLSMTLAAQELHVTHGAVSRHIKTLEEHLGVALFQRFTRRIVLTEAGAEFLLAVTRLLGELTKEADRVRGHDGVERFKINASVSFANKWLAPRLHRFKTRYPDLDVHLDVTDKFIDLNEGEADVAIRYGSGRYSRLLAERILEETVTPVCSPAYREKMRGLCAVANLAGCTLLHEGGMLANWEQWFALAGVERVRSDRGPAYSHGSLAIEAAIRGEGVALGRSVIVADDIAAGRLVAPFPQIRLESERGHDLVYRIGSRDDPKVRALRTWLGDEIKSFLAGEG</sequence>
<evidence type="ECO:0000259" key="5">
    <source>
        <dbReference type="PROSITE" id="PS50931"/>
    </source>
</evidence>
<keyword evidence="7" id="KW-1185">Reference proteome</keyword>
<dbReference type="Pfam" id="PF00126">
    <property type="entry name" value="HTH_1"/>
    <property type="match status" value="1"/>
</dbReference>
<evidence type="ECO:0000256" key="4">
    <source>
        <dbReference type="ARBA" id="ARBA00023163"/>
    </source>
</evidence>
<comment type="caution">
    <text evidence="6">The sequence shown here is derived from an EMBL/GenBank/DDBJ whole genome shotgun (WGS) entry which is preliminary data.</text>
</comment>
<dbReference type="InterPro" id="IPR036388">
    <property type="entry name" value="WH-like_DNA-bd_sf"/>
</dbReference>
<dbReference type="OrthoDB" id="8683153at2"/>
<evidence type="ECO:0000313" key="6">
    <source>
        <dbReference type="EMBL" id="POR50211.1"/>
    </source>
</evidence>
<organism evidence="6 7">
    <name type="scientific">Paraburkholderia eburnea</name>
    <dbReference type="NCBI Taxonomy" id="1189126"/>
    <lineage>
        <taxon>Bacteria</taxon>
        <taxon>Pseudomonadati</taxon>
        <taxon>Pseudomonadota</taxon>
        <taxon>Betaproteobacteria</taxon>
        <taxon>Burkholderiales</taxon>
        <taxon>Burkholderiaceae</taxon>
        <taxon>Paraburkholderia</taxon>
    </lineage>
</organism>
<dbReference type="PANTHER" id="PTHR30537">
    <property type="entry name" value="HTH-TYPE TRANSCRIPTIONAL REGULATOR"/>
    <property type="match status" value="1"/>
</dbReference>
<dbReference type="GO" id="GO:0003700">
    <property type="term" value="F:DNA-binding transcription factor activity"/>
    <property type="evidence" value="ECO:0007669"/>
    <property type="project" value="InterPro"/>
</dbReference>
<evidence type="ECO:0000256" key="3">
    <source>
        <dbReference type="ARBA" id="ARBA00023125"/>
    </source>
</evidence>
<accession>A0A2S4M690</accession>
<gene>
    <name evidence="6" type="ORF">B0G62_109119</name>
</gene>
<feature type="domain" description="HTH lysR-type" evidence="5">
    <location>
        <begin position="6"/>
        <end position="63"/>
    </location>
</feature>
<dbReference type="FunFam" id="3.40.190.10:FF:000017">
    <property type="entry name" value="Glycine cleavage system transcriptional activator"/>
    <property type="match status" value="1"/>
</dbReference>
<dbReference type="SUPFAM" id="SSF46785">
    <property type="entry name" value="Winged helix' DNA-binding domain"/>
    <property type="match status" value="1"/>
</dbReference>
<dbReference type="EMBL" id="PQGA01000009">
    <property type="protein sequence ID" value="POR50211.1"/>
    <property type="molecule type" value="Genomic_DNA"/>
</dbReference>
<dbReference type="GO" id="GO:0006351">
    <property type="term" value="P:DNA-templated transcription"/>
    <property type="evidence" value="ECO:0007669"/>
    <property type="project" value="TreeGrafter"/>
</dbReference>
<dbReference type="InterPro" id="IPR036390">
    <property type="entry name" value="WH_DNA-bd_sf"/>
</dbReference>
<dbReference type="AlphaFoldDB" id="A0A2S4M690"/>
<keyword evidence="4" id="KW-0804">Transcription</keyword>
<dbReference type="InterPro" id="IPR000847">
    <property type="entry name" value="LysR_HTH_N"/>
</dbReference>
<dbReference type="CDD" id="cd08432">
    <property type="entry name" value="PBP2_GcdR_TrpI_HvrB_AmpR_like"/>
    <property type="match status" value="1"/>
</dbReference>
<evidence type="ECO:0000313" key="7">
    <source>
        <dbReference type="Proteomes" id="UP000237381"/>
    </source>
</evidence>